<dbReference type="InterPro" id="IPR036365">
    <property type="entry name" value="PGBD-like_sf"/>
</dbReference>
<sequence length="292" mass="31336">MIRPAIPRRLLITLAGLTLLLLATGAFTAAPAAIAVPGPLRVQVAPDVDRSYPGCPLLREGQRHECVARLQRDLTAEHPEYDLPGTTLFGPATRTAVLDFQGRHDLPADGNVGAETADLLVDLVPEETTSSASAPTSSADDQATDGRRPECSVPRPDPSEGARAEEEWAVDQYVHGCTDAGSGKAWYTTNFGNVSNSYYFSPGATRQFDAWLDEHRNLDSQTGIGSFALCTSLKSLPCEVLGLSASVMFNDVKNATEDAVDRGSCLKVTDHAELWTTAEATAVDNKYCRTLQ</sequence>
<dbReference type="InterPro" id="IPR036366">
    <property type="entry name" value="PGBDSf"/>
</dbReference>
<feature type="chain" id="PRO_5045918744" evidence="2">
    <location>
        <begin position="30"/>
        <end position="292"/>
    </location>
</feature>
<protein>
    <submittedName>
        <fullName evidence="4">Peptidoglycan-binding domain-containing protein</fullName>
    </submittedName>
</protein>
<dbReference type="Proteomes" id="UP001231924">
    <property type="component" value="Unassembled WGS sequence"/>
</dbReference>
<dbReference type="Gene3D" id="1.10.101.10">
    <property type="entry name" value="PGBD-like superfamily/PGBD"/>
    <property type="match status" value="1"/>
</dbReference>
<evidence type="ECO:0000313" key="4">
    <source>
        <dbReference type="EMBL" id="MDL5158934.1"/>
    </source>
</evidence>
<feature type="region of interest" description="Disordered" evidence="1">
    <location>
        <begin position="127"/>
        <end position="165"/>
    </location>
</feature>
<evidence type="ECO:0000313" key="5">
    <source>
        <dbReference type="Proteomes" id="UP001231924"/>
    </source>
</evidence>
<keyword evidence="5" id="KW-1185">Reference proteome</keyword>
<dbReference type="InterPro" id="IPR006311">
    <property type="entry name" value="TAT_signal"/>
</dbReference>
<reference evidence="4 5" key="1">
    <citation type="submission" date="2023-06" db="EMBL/GenBank/DDBJ databases">
        <title>Actinomycetospora Odt1-22.</title>
        <authorList>
            <person name="Supong K."/>
        </authorList>
    </citation>
    <scope>NUCLEOTIDE SEQUENCE [LARGE SCALE GENOMIC DNA]</scope>
    <source>
        <strain evidence="4 5">Odt1-22</strain>
    </source>
</reference>
<feature type="signal peptide" evidence="2">
    <location>
        <begin position="1"/>
        <end position="29"/>
    </location>
</feature>
<keyword evidence="2" id="KW-0732">Signal</keyword>
<evidence type="ECO:0000256" key="1">
    <source>
        <dbReference type="SAM" id="MobiDB-lite"/>
    </source>
</evidence>
<dbReference type="Pfam" id="PF01471">
    <property type="entry name" value="PG_binding_1"/>
    <property type="match status" value="1"/>
</dbReference>
<dbReference type="InterPro" id="IPR002477">
    <property type="entry name" value="Peptidoglycan-bd-like"/>
</dbReference>
<proteinExistence type="predicted"/>
<name>A0ABT7ME36_9PSEU</name>
<dbReference type="SUPFAM" id="SSF47090">
    <property type="entry name" value="PGBD-like"/>
    <property type="match status" value="1"/>
</dbReference>
<evidence type="ECO:0000259" key="3">
    <source>
        <dbReference type="Pfam" id="PF01471"/>
    </source>
</evidence>
<organism evidence="4 5">
    <name type="scientific">Actinomycetospora termitidis</name>
    <dbReference type="NCBI Taxonomy" id="3053470"/>
    <lineage>
        <taxon>Bacteria</taxon>
        <taxon>Bacillati</taxon>
        <taxon>Actinomycetota</taxon>
        <taxon>Actinomycetes</taxon>
        <taxon>Pseudonocardiales</taxon>
        <taxon>Pseudonocardiaceae</taxon>
        <taxon>Actinomycetospora</taxon>
    </lineage>
</organism>
<feature type="compositionally biased region" description="Low complexity" evidence="1">
    <location>
        <begin position="128"/>
        <end position="141"/>
    </location>
</feature>
<dbReference type="RefSeq" id="WP_286055496.1">
    <property type="nucleotide sequence ID" value="NZ_JASVWF010000006.1"/>
</dbReference>
<dbReference type="PROSITE" id="PS51318">
    <property type="entry name" value="TAT"/>
    <property type="match status" value="1"/>
</dbReference>
<feature type="domain" description="Peptidoglycan binding-like" evidence="3">
    <location>
        <begin position="65"/>
        <end position="120"/>
    </location>
</feature>
<gene>
    <name evidence="4" type="ORF">QRT03_23400</name>
</gene>
<comment type="caution">
    <text evidence="4">The sequence shown here is derived from an EMBL/GenBank/DDBJ whole genome shotgun (WGS) entry which is preliminary data.</text>
</comment>
<dbReference type="EMBL" id="JASVWF010000006">
    <property type="protein sequence ID" value="MDL5158934.1"/>
    <property type="molecule type" value="Genomic_DNA"/>
</dbReference>
<accession>A0ABT7ME36</accession>
<evidence type="ECO:0000256" key="2">
    <source>
        <dbReference type="SAM" id="SignalP"/>
    </source>
</evidence>